<dbReference type="EMBL" id="CYXM01000018">
    <property type="protein sequence ID" value="CUN26350.1"/>
    <property type="molecule type" value="Genomic_DNA"/>
</dbReference>
<evidence type="ECO:0000313" key="1">
    <source>
        <dbReference type="EMBL" id="CUN26350.1"/>
    </source>
</evidence>
<name>A0A173VHV1_9FIRM</name>
<evidence type="ECO:0000313" key="2">
    <source>
        <dbReference type="Proteomes" id="UP000095673"/>
    </source>
</evidence>
<dbReference type="Proteomes" id="UP000095673">
    <property type="component" value="Unassembled WGS sequence"/>
</dbReference>
<dbReference type="AlphaFoldDB" id="A0A173VHV1"/>
<accession>A0A173VHV1</accession>
<dbReference type="OrthoDB" id="9864774at2"/>
<proteinExistence type="predicted"/>
<protein>
    <submittedName>
        <fullName evidence="1">Uncharacterized protein</fullName>
    </submittedName>
</protein>
<dbReference type="RefSeq" id="WP_022292384.1">
    <property type="nucleotide sequence ID" value="NZ_CYXM01000018.1"/>
</dbReference>
<gene>
    <name evidence="1" type="ORF">ERS852580_03042</name>
</gene>
<reference evidence="1 2" key="1">
    <citation type="submission" date="2015-09" db="EMBL/GenBank/DDBJ databases">
        <authorList>
            <consortium name="Pathogen Informatics"/>
        </authorList>
    </citation>
    <scope>NUCLEOTIDE SEQUENCE [LARGE SCALE GENOMIC DNA]</scope>
    <source>
        <strain evidence="1 2">2789STDY5834968</strain>
    </source>
</reference>
<organism evidence="1 2">
    <name type="scientific">Agathobacter rectalis</name>
    <dbReference type="NCBI Taxonomy" id="39491"/>
    <lineage>
        <taxon>Bacteria</taxon>
        <taxon>Bacillati</taxon>
        <taxon>Bacillota</taxon>
        <taxon>Clostridia</taxon>
        <taxon>Lachnospirales</taxon>
        <taxon>Lachnospiraceae</taxon>
        <taxon>Agathobacter</taxon>
    </lineage>
</organism>
<sequence length="130" mass="15426">MALIDRARDVYFDRARERWKQKGFDADITDILEDYRAETNKKIKREKVNVLSTFLISLYDYDHDSLQLDITKLIVLSPSSEFPAKDKRKLLQILWSTIQMLYADDWSEVLNEVNRLGEWARANPEEFPVK</sequence>